<accession>A0ABD0K4Y6</accession>
<dbReference type="Gene3D" id="2.60.40.10">
    <property type="entry name" value="Immunoglobulins"/>
    <property type="match status" value="1"/>
</dbReference>
<dbReference type="AlphaFoldDB" id="A0ABD0K4Y6"/>
<dbReference type="Proteomes" id="UP001519460">
    <property type="component" value="Unassembled WGS sequence"/>
</dbReference>
<dbReference type="CDD" id="cd00063">
    <property type="entry name" value="FN3"/>
    <property type="match status" value="1"/>
</dbReference>
<evidence type="ECO:0000259" key="1">
    <source>
        <dbReference type="PROSITE" id="PS50853"/>
    </source>
</evidence>
<sequence length="104" mass="11564">MPGSGVQCLAIRALRFIEEYSNSHEPGQWVQASTLDTAARQSSIRLLPCASYRFRVHAVNVHGTGDPSLPTIPACRTESQRPFRNPANVTTVGDKTHYLVIEWE</sequence>
<keyword evidence="3" id="KW-1185">Reference proteome</keyword>
<protein>
    <recommendedName>
        <fullName evidence="1">Fibronectin type-III domain-containing protein</fullName>
    </recommendedName>
</protein>
<reference evidence="2 3" key="1">
    <citation type="journal article" date="2023" name="Sci. Data">
        <title>Genome assembly of the Korean intertidal mud-creeper Batillaria attramentaria.</title>
        <authorList>
            <person name="Patra A.K."/>
            <person name="Ho P.T."/>
            <person name="Jun S."/>
            <person name="Lee S.J."/>
            <person name="Kim Y."/>
            <person name="Won Y.J."/>
        </authorList>
    </citation>
    <scope>NUCLEOTIDE SEQUENCE [LARGE SCALE GENOMIC DNA]</scope>
    <source>
        <strain evidence="2">Wonlab-2016</strain>
    </source>
</reference>
<gene>
    <name evidence="2" type="ORF">BaRGS_00026841</name>
</gene>
<name>A0ABD0K4Y6_9CAEN</name>
<comment type="caution">
    <text evidence="2">The sequence shown here is derived from an EMBL/GenBank/DDBJ whole genome shotgun (WGS) entry which is preliminary data.</text>
</comment>
<dbReference type="InterPro" id="IPR036116">
    <property type="entry name" value="FN3_sf"/>
</dbReference>
<feature type="non-terminal residue" evidence="2">
    <location>
        <position position="104"/>
    </location>
</feature>
<feature type="domain" description="Fibronectin type-III" evidence="1">
    <location>
        <begin position="1"/>
        <end position="80"/>
    </location>
</feature>
<evidence type="ECO:0000313" key="2">
    <source>
        <dbReference type="EMBL" id="KAK7481933.1"/>
    </source>
</evidence>
<evidence type="ECO:0000313" key="3">
    <source>
        <dbReference type="Proteomes" id="UP001519460"/>
    </source>
</evidence>
<organism evidence="2 3">
    <name type="scientific">Batillaria attramentaria</name>
    <dbReference type="NCBI Taxonomy" id="370345"/>
    <lineage>
        <taxon>Eukaryota</taxon>
        <taxon>Metazoa</taxon>
        <taxon>Spiralia</taxon>
        <taxon>Lophotrochozoa</taxon>
        <taxon>Mollusca</taxon>
        <taxon>Gastropoda</taxon>
        <taxon>Caenogastropoda</taxon>
        <taxon>Sorbeoconcha</taxon>
        <taxon>Cerithioidea</taxon>
        <taxon>Batillariidae</taxon>
        <taxon>Batillaria</taxon>
    </lineage>
</organism>
<dbReference type="SUPFAM" id="SSF49265">
    <property type="entry name" value="Fibronectin type III"/>
    <property type="match status" value="1"/>
</dbReference>
<dbReference type="PROSITE" id="PS50853">
    <property type="entry name" value="FN3"/>
    <property type="match status" value="1"/>
</dbReference>
<dbReference type="InterPro" id="IPR013783">
    <property type="entry name" value="Ig-like_fold"/>
</dbReference>
<proteinExistence type="predicted"/>
<dbReference type="EMBL" id="JACVVK020000254">
    <property type="protein sequence ID" value="KAK7481933.1"/>
    <property type="molecule type" value="Genomic_DNA"/>
</dbReference>
<dbReference type="InterPro" id="IPR003961">
    <property type="entry name" value="FN3_dom"/>
</dbReference>